<keyword evidence="2" id="KW-1185">Reference proteome</keyword>
<accession>A0ABW4FYU8</accession>
<dbReference type="RefSeq" id="WP_343984417.1">
    <property type="nucleotide sequence ID" value="NZ_BAAAJG010000021.1"/>
</dbReference>
<evidence type="ECO:0000313" key="2">
    <source>
        <dbReference type="Proteomes" id="UP001597145"/>
    </source>
</evidence>
<comment type="caution">
    <text evidence="1">The sequence shown here is derived from an EMBL/GenBank/DDBJ whole genome shotgun (WGS) entry which is preliminary data.</text>
</comment>
<reference evidence="2" key="1">
    <citation type="journal article" date="2019" name="Int. J. Syst. Evol. Microbiol.">
        <title>The Global Catalogue of Microorganisms (GCM) 10K type strain sequencing project: providing services to taxonomists for standard genome sequencing and annotation.</title>
        <authorList>
            <consortium name="The Broad Institute Genomics Platform"/>
            <consortium name="The Broad Institute Genome Sequencing Center for Infectious Disease"/>
            <person name="Wu L."/>
            <person name="Ma J."/>
        </authorList>
    </citation>
    <scope>NUCLEOTIDE SEQUENCE [LARGE SCALE GENOMIC DNA]</scope>
    <source>
        <strain evidence="2">JCM 12165</strain>
    </source>
</reference>
<gene>
    <name evidence="1" type="ORF">ACFSCY_37690</name>
</gene>
<name>A0ABW4FYU8_9PSEU</name>
<sequence length="67" mass="6909">MSTIDAPPAAAESSAPVRADLACAACPHDRDAHDPIGTRFCSVTIARGLDRGCVCVGDALASVKRDR</sequence>
<evidence type="ECO:0000313" key="1">
    <source>
        <dbReference type="EMBL" id="MFD1535156.1"/>
    </source>
</evidence>
<dbReference type="Proteomes" id="UP001597145">
    <property type="component" value="Unassembled WGS sequence"/>
</dbReference>
<dbReference type="NCBIfam" id="NF038206">
    <property type="entry name" value="RGCVC_fam"/>
    <property type="match status" value="1"/>
</dbReference>
<dbReference type="EMBL" id="JBHUCP010000050">
    <property type="protein sequence ID" value="MFD1535156.1"/>
    <property type="molecule type" value="Genomic_DNA"/>
</dbReference>
<proteinExistence type="predicted"/>
<organism evidence="1 2">
    <name type="scientific">Pseudonocardia aurantiaca</name>
    <dbReference type="NCBI Taxonomy" id="75290"/>
    <lineage>
        <taxon>Bacteria</taxon>
        <taxon>Bacillati</taxon>
        <taxon>Actinomycetota</taxon>
        <taxon>Actinomycetes</taxon>
        <taxon>Pseudonocardiales</taxon>
        <taxon>Pseudonocardiaceae</taxon>
        <taxon>Pseudonocardia</taxon>
    </lineage>
</organism>
<protein>
    <submittedName>
        <fullName evidence="1">RGCVC family protein</fullName>
    </submittedName>
</protein>